<dbReference type="HOGENOM" id="CLU_029307_5_0_1"/>
<evidence type="ECO:0000313" key="3">
    <source>
        <dbReference type="Proteomes" id="UP000011115"/>
    </source>
</evidence>
<dbReference type="InParanoid" id="M1DDN5"/>
<reference evidence="2" key="2">
    <citation type="submission" date="2015-06" db="UniProtKB">
        <authorList>
            <consortium name="EnsemblPlants"/>
        </authorList>
    </citation>
    <scope>IDENTIFICATION</scope>
    <source>
        <strain evidence="2">DM1-3 516 R44</strain>
    </source>
</reference>
<evidence type="ECO:0000313" key="2">
    <source>
        <dbReference type="EnsemblPlants" id="PGSC0003DMT400087349"/>
    </source>
</evidence>
<proteinExistence type="predicted"/>
<dbReference type="PANTHER" id="PTHR33180:SF31">
    <property type="entry name" value="POLYPROTEIN PROTEIN"/>
    <property type="match status" value="1"/>
</dbReference>
<dbReference type="EnsemblPlants" id="PGSC0003DMT400087349">
    <property type="protein sequence ID" value="PGSC0003DMT400087349"/>
    <property type="gene ID" value="PGSC0003DMG400036920"/>
</dbReference>
<name>M1DDN5_SOLTU</name>
<dbReference type="Proteomes" id="UP000011115">
    <property type="component" value="Unassembled WGS sequence"/>
</dbReference>
<feature type="compositionally biased region" description="Basic and acidic residues" evidence="1">
    <location>
        <begin position="1"/>
        <end position="12"/>
    </location>
</feature>
<dbReference type="AlphaFoldDB" id="M1DDN5"/>
<sequence length="183" mass="20564">MARTKVARERRSSQGKTKRIKINEDAAASRSKAARLSTTGGKGKGKDKTFELSDASTGSEGFYRNDPNQSESEDVGSDEDDLLIAQRTERRTKKLNDQSRIRNIQPTTPTSPVPEQTMVLAPPMQGPPPKSTNRVKDEGLKTILEEKWLSIDGVIDRHPEIMECLRYHKFQIFVNPRGPYIPN</sequence>
<reference evidence="3" key="1">
    <citation type="journal article" date="2011" name="Nature">
        <title>Genome sequence and analysis of the tuber crop potato.</title>
        <authorList>
            <consortium name="The Potato Genome Sequencing Consortium"/>
        </authorList>
    </citation>
    <scope>NUCLEOTIDE SEQUENCE [LARGE SCALE GENOMIC DNA]</scope>
    <source>
        <strain evidence="3">cv. DM1-3 516 R44</strain>
    </source>
</reference>
<feature type="region of interest" description="Disordered" evidence="1">
    <location>
        <begin position="1"/>
        <end position="135"/>
    </location>
</feature>
<keyword evidence="3" id="KW-1185">Reference proteome</keyword>
<accession>M1DDN5</accession>
<dbReference type="Gramene" id="PGSC0003DMT400087349">
    <property type="protein sequence ID" value="PGSC0003DMT400087349"/>
    <property type="gene ID" value="PGSC0003DMG400036920"/>
</dbReference>
<organism evidence="2 3">
    <name type="scientific">Solanum tuberosum</name>
    <name type="common">Potato</name>
    <dbReference type="NCBI Taxonomy" id="4113"/>
    <lineage>
        <taxon>Eukaryota</taxon>
        <taxon>Viridiplantae</taxon>
        <taxon>Streptophyta</taxon>
        <taxon>Embryophyta</taxon>
        <taxon>Tracheophyta</taxon>
        <taxon>Spermatophyta</taxon>
        <taxon>Magnoliopsida</taxon>
        <taxon>eudicotyledons</taxon>
        <taxon>Gunneridae</taxon>
        <taxon>Pentapetalae</taxon>
        <taxon>asterids</taxon>
        <taxon>lamiids</taxon>
        <taxon>Solanales</taxon>
        <taxon>Solanaceae</taxon>
        <taxon>Solanoideae</taxon>
        <taxon>Solaneae</taxon>
        <taxon>Solanum</taxon>
    </lineage>
</organism>
<protein>
    <submittedName>
        <fullName evidence="2">Uncharacterized protein</fullName>
    </submittedName>
</protein>
<evidence type="ECO:0000256" key="1">
    <source>
        <dbReference type="SAM" id="MobiDB-lite"/>
    </source>
</evidence>
<feature type="compositionally biased region" description="Low complexity" evidence="1">
    <location>
        <begin position="26"/>
        <end position="39"/>
    </location>
</feature>
<dbReference type="PANTHER" id="PTHR33180">
    <property type="entry name" value="PHOTOSYSTEM II CP43 REACTION CENTER PROTEIN"/>
    <property type="match status" value="1"/>
</dbReference>
<feature type="compositionally biased region" description="Acidic residues" evidence="1">
    <location>
        <begin position="71"/>
        <end position="82"/>
    </location>
</feature>
<dbReference type="PaxDb" id="4113-PGSC0003DMT400087349"/>
<feature type="compositionally biased region" description="Polar residues" evidence="1">
    <location>
        <begin position="101"/>
        <end position="114"/>
    </location>
</feature>